<evidence type="ECO:0008006" key="4">
    <source>
        <dbReference type="Google" id="ProtNLM"/>
    </source>
</evidence>
<keyword evidence="3" id="KW-1185">Reference proteome</keyword>
<sequence length="131" mass="14870">MPLSLLPVIWLLRSTHRCRCTSRDTDILGSNRLYILHHTEKSPNLSVEIQLRALSDDWAPSCYALPKIRHSLEDTEENVTHFVSTTLTSSRLAMLASVLNRPSLLVWDWRSAQVSLELEAEVSLFVKSIGN</sequence>
<protein>
    <recommendedName>
        <fullName evidence="4">Secreted protein</fullName>
    </recommendedName>
</protein>
<evidence type="ECO:0000256" key="1">
    <source>
        <dbReference type="SAM" id="SignalP"/>
    </source>
</evidence>
<gene>
    <name evidence="2" type="ORF">BJ322DRAFT_412813</name>
</gene>
<keyword evidence="1" id="KW-0732">Signal</keyword>
<comment type="caution">
    <text evidence="2">The sequence shown here is derived from an EMBL/GenBank/DDBJ whole genome shotgun (WGS) entry which is preliminary data.</text>
</comment>
<dbReference type="EMBL" id="WIUZ02000002">
    <property type="protein sequence ID" value="KAF9790829.1"/>
    <property type="molecule type" value="Genomic_DNA"/>
</dbReference>
<organism evidence="2 3">
    <name type="scientific">Thelephora terrestris</name>
    <dbReference type="NCBI Taxonomy" id="56493"/>
    <lineage>
        <taxon>Eukaryota</taxon>
        <taxon>Fungi</taxon>
        <taxon>Dikarya</taxon>
        <taxon>Basidiomycota</taxon>
        <taxon>Agaricomycotina</taxon>
        <taxon>Agaricomycetes</taxon>
        <taxon>Thelephorales</taxon>
        <taxon>Thelephoraceae</taxon>
        <taxon>Thelephora</taxon>
    </lineage>
</organism>
<accession>A0A9P6HN25</accession>
<reference evidence="2" key="2">
    <citation type="submission" date="2020-11" db="EMBL/GenBank/DDBJ databases">
        <authorList>
            <consortium name="DOE Joint Genome Institute"/>
            <person name="Kuo A."/>
            <person name="Miyauchi S."/>
            <person name="Kiss E."/>
            <person name="Drula E."/>
            <person name="Kohler A."/>
            <person name="Sanchez-Garcia M."/>
            <person name="Andreopoulos B."/>
            <person name="Barry K.W."/>
            <person name="Bonito G."/>
            <person name="Buee M."/>
            <person name="Carver A."/>
            <person name="Chen C."/>
            <person name="Cichocki N."/>
            <person name="Clum A."/>
            <person name="Culley D."/>
            <person name="Crous P.W."/>
            <person name="Fauchery L."/>
            <person name="Girlanda M."/>
            <person name="Hayes R."/>
            <person name="Keri Z."/>
            <person name="Labutti K."/>
            <person name="Lipzen A."/>
            <person name="Lombard V."/>
            <person name="Magnuson J."/>
            <person name="Maillard F."/>
            <person name="Morin E."/>
            <person name="Murat C."/>
            <person name="Nolan M."/>
            <person name="Ohm R."/>
            <person name="Pangilinan J."/>
            <person name="Pereira M."/>
            <person name="Perotto S."/>
            <person name="Peter M."/>
            <person name="Riley R."/>
            <person name="Sitrit Y."/>
            <person name="Stielow B."/>
            <person name="Szollosi G."/>
            <person name="Zifcakova L."/>
            <person name="Stursova M."/>
            <person name="Spatafora J.W."/>
            <person name="Tedersoo L."/>
            <person name="Vaario L.-M."/>
            <person name="Yamada A."/>
            <person name="Yan M."/>
            <person name="Wang P."/>
            <person name="Xu J."/>
            <person name="Bruns T."/>
            <person name="Baldrian P."/>
            <person name="Vilgalys R."/>
            <person name="Henrissat B."/>
            <person name="Grigoriev I.V."/>
            <person name="Hibbett D."/>
            <person name="Nagy L.G."/>
            <person name="Martin F.M."/>
        </authorList>
    </citation>
    <scope>NUCLEOTIDE SEQUENCE</scope>
    <source>
        <strain evidence="2">UH-Tt-Lm1</strain>
    </source>
</reference>
<reference evidence="2" key="1">
    <citation type="journal article" date="2020" name="Nat. Commun.">
        <title>Large-scale genome sequencing of mycorrhizal fungi provides insights into the early evolution of symbiotic traits.</title>
        <authorList>
            <person name="Miyauchi S."/>
            <person name="Kiss E."/>
            <person name="Kuo A."/>
            <person name="Drula E."/>
            <person name="Kohler A."/>
            <person name="Sanchez-Garcia M."/>
            <person name="Morin E."/>
            <person name="Andreopoulos B."/>
            <person name="Barry K.W."/>
            <person name="Bonito G."/>
            <person name="Buee M."/>
            <person name="Carver A."/>
            <person name="Chen C."/>
            <person name="Cichocki N."/>
            <person name="Clum A."/>
            <person name="Culley D."/>
            <person name="Crous P.W."/>
            <person name="Fauchery L."/>
            <person name="Girlanda M."/>
            <person name="Hayes R.D."/>
            <person name="Keri Z."/>
            <person name="LaButti K."/>
            <person name="Lipzen A."/>
            <person name="Lombard V."/>
            <person name="Magnuson J."/>
            <person name="Maillard F."/>
            <person name="Murat C."/>
            <person name="Nolan M."/>
            <person name="Ohm R.A."/>
            <person name="Pangilinan J."/>
            <person name="Pereira M.F."/>
            <person name="Perotto S."/>
            <person name="Peter M."/>
            <person name="Pfister S."/>
            <person name="Riley R."/>
            <person name="Sitrit Y."/>
            <person name="Stielow J.B."/>
            <person name="Szollosi G."/>
            <person name="Zifcakova L."/>
            <person name="Stursova M."/>
            <person name="Spatafora J.W."/>
            <person name="Tedersoo L."/>
            <person name="Vaario L.M."/>
            <person name="Yamada A."/>
            <person name="Yan M."/>
            <person name="Wang P."/>
            <person name="Xu J."/>
            <person name="Bruns T."/>
            <person name="Baldrian P."/>
            <person name="Vilgalys R."/>
            <person name="Dunand C."/>
            <person name="Henrissat B."/>
            <person name="Grigoriev I.V."/>
            <person name="Hibbett D."/>
            <person name="Nagy L.G."/>
            <person name="Martin F.M."/>
        </authorList>
    </citation>
    <scope>NUCLEOTIDE SEQUENCE</scope>
    <source>
        <strain evidence="2">UH-Tt-Lm1</strain>
    </source>
</reference>
<dbReference type="AlphaFoldDB" id="A0A9P6HN25"/>
<evidence type="ECO:0000313" key="3">
    <source>
        <dbReference type="Proteomes" id="UP000736335"/>
    </source>
</evidence>
<name>A0A9P6HN25_9AGAM</name>
<dbReference type="Proteomes" id="UP000736335">
    <property type="component" value="Unassembled WGS sequence"/>
</dbReference>
<evidence type="ECO:0000313" key="2">
    <source>
        <dbReference type="EMBL" id="KAF9790829.1"/>
    </source>
</evidence>
<proteinExistence type="predicted"/>
<feature type="signal peptide" evidence="1">
    <location>
        <begin position="1"/>
        <end position="20"/>
    </location>
</feature>
<feature type="chain" id="PRO_5040122976" description="Secreted protein" evidence="1">
    <location>
        <begin position="21"/>
        <end position="131"/>
    </location>
</feature>